<keyword evidence="7" id="KW-0175">Coiled coil</keyword>
<dbReference type="InterPro" id="IPR003594">
    <property type="entry name" value="HATPase_dom"/>
</dbReference>
<dbReference type="InterPro" id="IPR003661">
    <property type="entry name" value="HisK_dim/P_dom"/>
</dbReference>
<evidence type="ECO:0000256" key="6">
    <source>
        <dbReference type="ARBA" id="ARBA00022777"/>
    </source>
</evidence>
<keyword evidence="5" id="KW-0808">Transferase</keyword>
<dbReference type="GO" id="GO:0016020">
    <property type="term" value="C:membrane"/>
    <property type="evidence" value="ECO:0007669"/>
    <property type="project" value="UniProtKB-SubCell"/>
</dbReference>
<dbReference type="PRINTS" id="PR00344">
    <property type="entry name" value="BCTRLSENSOR"/>
</dbReference>
<feature type="transmembrane region" description="Helical" evidence="8">
    <location>
        <begin position="20"/>
        <end position="42"/>
    </location>
</feature>
<evidence type="ECO:0000313" key="12">
    <source>
        <dbReference type="Proteomes" id="UP000016487"/>
    </source>
</evidence>
<dbReference type="SUPFAM" id="SSF55874">
    <property type="entry name" value="ATPase domain of HSP90 chaperone/DNA topoisomerase II/histidine kinase"/>
    <property type="match status" value="1"/>
</dbReference>
<dbReference type="Pfam" id="PF17149">
    <property type="entry name" value="CHASE5"/>
    <property type="match status" value="1"/>
</dbReference>
<dbReference type="PANTHER" id="PTHR43065">
    <property type="entry name" value="SENSOR HISTIDINE KINASE"/>
    <property type="match status" value="1"/>
</dbReference>
<dbReference type="InterPro" id="IPR003660">
    <property type="entry name" value="HAMP_dom"/>
</dbReference>
<evidence type="ECO:0000256" key="8">
    <source>
        <dbReference type="SAM" id="Phobius"/>
    </source>
</evidence>
<comment type="subcellular location">
    <subcellularLocation>
        <location evidence="2">Membrane</location>
    </subcellularLocation>
</comment>
<dbReference type="PROSITE" id="PS50109">
    <property type="entry name" value="HIS_KIN"/>
    <property type="match status" value="1"/>
</dbReference>
<feature type="transmembrane region" description="Helical" evidence="8">
    <location>
        <begin position="157"/>
        <end position="180"/>
    </location>
</feature>
<evidence type="ECO:0000259" key="10">
    <source>
        <dbReference type="PROSITE" id="PS50885"/>
    </source>
</evidence>
<evidence type="ECO:0000256" key="3">
    <source>
        <dbReference type="ARBA" id="ARBA00012438"/>
    </source>
</evidence>
<dbReference type="RefSeq" id="WP_010366691.1">
    <property type="nucleotide sequence ID" value="NZ_AHBZ03000021.1"/>
</dbReference>
<dbReference type="InterPro" id="IPR036890">
    <property type="entry name" value="HATPase_C_sf"/>
</dbReference>
<dbReference type="Gene3D" id="6.10.340.10">
    <property type="match status" value="1"/>
</dbReference>
<dbReference type="CDD" id="cd00082">
    <property type="entry name" value="HisKA"/>
    <property type="match status" value="1"/>
</dbReference>
<keyword evidence="4" id="KW-0597">Phosphoprotein</keyword>
<evidence type="ECO:0000313" key="11">
    <source>
        <dbReference type="EMBL" id="KAF7769876.1"/>
    </source>
</evidence>
<comment type="caution">
    <text evidence="11">The sequence shown here is derived from an EMBL/GenBank/DDBJ whole genome shotgun (WGS) entry which is preliminary data.</text>
</comment>
<protein>
    <recommendedName>
        <fullName evidence="3">histidine kinase</fullName>
        <ecNumber evidence="3">2.7.13.3</ecNumber>
    </recommendedName>
</protein>
<dbReference type="Pfam" id="PF02518">
    <property type="entry name" value="HATPase_c"/>
    <property type="match status" value="1"/>
</dbReference>
<keyword evidence="8" id="KW-1133">Transmembrane helix</keyword>
<accession>A0AAD4AHP9</accession>
<dbReference type="InterPro" id="IPR005467">
    <property type="entry name" value="His_kinase_dom"/>
</dbReference>
<reference evidence="11" key="2">
    <citation type="submission" date="2015-03" db="EMBL/GenBank/DDBJ databases">
        <title>Genome sequence of Pseudoalteromonas citrea.</title>
        <authorList>
            <person name="Xie B.-B."/>
            <person name="Rong J.-C."/>
            <person name="Qin Q.-L."/>
            <person name="Zhang Y.-Z."/>
        </authorList>
    </citation>
    <scope>NUCLEOTIDE SEQUENCE</scope>
    <source>
        <strain evidence="11">DSM 8771</strain>
    </source>
</reference>
<keyword evidence="6" id="KW-0418">Kinase</keyword>
<feature type="domain" description="HAMP" evidence="10">
    <location>
        <begin position="182"/>
        <end position="237"/>
    </location>
</feature>
<evidence type="ECO:0000256" key="2">
    <source>
        <dbReference type="ARBA" id="ARBA00004370"/>
    </source>
</evidence>
<evidence type="ECO:0000259" key="9">
    <source>
        <dbReference type="PROSITE" id="PS50109"/>
    </source>
</evidence>
<evidence type="ECO:0000256" key="1">
    <source>
        <dbReference type="ARBA" id="ARBA00000085"/>
    </source>
</evidence>
<dbReference type="EMBL" id="AHBZ03000021">
    <property type="protein sequence ID" value="KAF7769876.1"/>
    <property type="molecule type" value="Genomic_DNA"/>
</dbReference>
<dbReference type="AlphaFoldDB" id="A0AAD4AHP9"/>
<dbReference type="GO" id="GO:0000155">
    <property type="term" value="F:phosphorelay sensor kinase activity"/>
    <property type="evidence" value="ECO:0007669"/>
    <property type="project" value="InterPro"/>
</dbReference>
<dbReference type="Proteomes" id="UP000016487">
    <property type="component" value="Unassembled WGS sequence"/>
</dbReference>
<dbReference type="SMART" id="SM00387">
    <property type="entry name" value="HATPase_c"/>
    <property type="match status" value="1"/>
</dbReference>
<evidence type="ECO:0000256" key="5">
    <source>
        <dbReference type="ARBA" id="ARBA00022679"/>
    </source>
</evidence>
<dbReference type="InterPro" id="IPR004358">
    <property type="entry name" value="Sig_transdc_His_kin-like_C"/>
</dbReference>
<dbReference type="PROSITE" id="PS50885">
    <property type="entry name" value="HAMP"/>
    <property type="match status" value="1"/>
</dbReference>
<evidence type="ECO:0000256" key="4">
    <source>
        <dbReference type="ARBA" id="ARBA00022553"/>
    </source>
</evidence>
<feature type="domain" description="Histidine kinase" evidence="9">
    <location>
        <begin position="314"/>
        <end position="546"/>
    </location>
</feature>
<keyword evidence="8" id="KW-0472">Membrane</keyword>
<evidence type="ECO:0000256" key="7">
    <source>
        <dbReference type="SAM" id="Coils"/>
    </source>
</evidence>
<name>A0AAD4AHP9_9GAMM</name>
<feature type="coiled-coil region" evidence="7">
    <location>
        <begin position="229"/>
        <end position="305"/>
    </location>
</feature>
<keyword evidence="8" id="KW-0812">Transmembrane</keyword>
<dbReference type="InterPro" id="IPR033414">
    <property type="entry name" value="Sensor_dom"/>
</dbReference>
<gene>
    <name evidence="11" type="ORF">PCIT_a2793</name>
</gene>
<dbReference type="EC" id="2.7.13.3" evidence="3"/>
<comment type="catalytic activity">
    <reaction evidence="1">
        <text>ATP + protein L-histidine = ADP + protein N-phospho-L-histidine.</text>
        <dbReference type="EC" id="2.7.13.3"/>
    </reaction>
</comment>
<proteinExistence type="predicted"/>
<dbReference type="Gene3D" id="1.10.287.130">
    <property type="match status" value="1"/>
</dbReference>
<reference evidence="11" key="1">
    <citation type="journal article" date="2012" name="J. Bacteriol.">
        <title>Genome sequences of type strains of seven species of the marine bacterium Pseudoalteromonas.</title>
        <authorList>
            <person name="Xie B.B."/>
            <person name="Shu Y.L."/>
            <person name="Qin Q.L."/>
            <person name="Rong J.C."/>
            <person name="Zhang X.Y."/>
            <person name="Chen X.L."/>
            <person name="Shi M."/>
            <person name="He H.L."/>
            <person name="Zhou B.C."/>
            <person name="Zhang Y.Z."/>
        </authorList>
    </citation>
    <scope>NUCLEOTIDE SEQUENCE</scope>
    <source>
        <strain evidence="11">DSM 8771</strain>
    </source>
</reference>
<dbReference type="Gene3D" id="3.30.565.10">
    <property type="entry name" value="Histidine kinase-like ATPase, C-terminal domain"/>
    <property type="match status" value="1"/>
</dbReference>
<organism evidence="11 12">
    <name type="scientific">Pseudoalteromonas citrea</name>
    <dbReference type="NCBI Taxonomy" id="43655"/>
    <lineage>
        <taxon>Bacteria</taxon>
        <taxon>Pseudomonadati</taxon>
        <taxon>Pseudomonadota</taxon>
        <taxon>Gammaproteobacteria</taxon>
        <taxon>Alteromonadales</taxon>
        <taxon>Pseudoalteromonadaceae</taxon>
        <taxon>Pseudoalteromonas</taxon>
    </lineage>
</organism>
<sequence length="549" mass="60897">MTALIALDTQSIKNSISMKLLSSVLSIYFLLTLIVTGVHIAVEYQDAKNEVQSVLEASEQTFHDILATDLWNYDLDQLNITAESIKRLPDITGIEVKGADGNVLFSSGKTLDKTIQQDGLFWHQFTLVKTMNEENTDLGVVRLYSDRSVIINSIKSGVYTLAINAVIKTLALVVLVTIIFRKLLTLPLGLLARHADSIDPDNAVFNRIDIAKNTDDELGLVQNALNGMMEKTADTIKKLDTVNRELEKRVVERTEKLNRTVNQLDIERATLKEEVATRQQSEAALEQSLEDLKRAQGQLIESEKLASLGGLVAGVAHEINTPVGLSLTGISHFEHMVEDIDKLFQAGELEEDDFSRFTKDSKELAKTIHVSLARAANLVKSFKQVAVDQSSEEIREFDILEYLEETMTSMNSQLKQSDVNFDVVCNEQILMMTSYPGSWAQIFTNLIQNTLIHAYNKGQTGQVTLTFSKRADSLVLEFKDDGKGMSTQTIEKIFDPFFTTNRANGGSGLGMNIIYNIVTQKLSGTITVESEVGQGSSFYITAPIKLANV</sequence>